<protein>
    <submittedName>
        <fullName evidence="3">DUF2235 domain-containing protein</fullName>
    </submittedName>
</protein>
<feature type="region of interest" description="Disordered" evidence="1">
    <location>
        <begin position="1"/>
        <end position="23"/>
    </location>
</feature>
<keyword evidence="4" id="KW-1185">Reference proteome</keyword>
<dbReference type="InterPro" id="IPR018712">
    <property type="entry name" value="Tle1-like_cat"/>
</dbReference>
<dbReference type="RefSeq" id="WP_187964426.1">
    <property type="nucleotide sequence ID" value="NZ_JACVDC010000008.1"/>
</dbReference>
<feature type="domain" description="T6SS Phospholipase effector Tle1-like catalytic" evidence="2">
    <location>
        <begin position="239"/>
        <end position="334"/>
    </location>
</feature>
<proteinExistence type="predicted"/>
<gene>
    <name evidence="3" type="ORF">IBL28_04790</name>
</gene>
<accession>A0A926JPU9</accession>
<evidence type="ECO:0000313" key="4">
    <source>
        <dbReference type="Proteomes" id="UP000653730"/>
    </source>
</evidence>
<evidence type="ECO:0000259" key="2">
    <source>
        <dbReference type="Pfam" id="PF09994"/>
    </source>
</evidence>
<dbReference type="PANTHER" id="PTHR33840:SF1">
    <property type="entry name" value="TLE1 PHOSPHOLIPASE DOMAIN-CONTAINING PROTEIN"/>
    <property type="match status" value="1"/>
</dbReference>
<reference evidence="3 4" key="1">
    <citation type="submission" date="2020-09" db="EMBL/GenBank/DDBJ databases">
        <title>Sinomicrobium weinanense sp. nov., a halophilic bacteria isolated from saline-alkali soil.</title>
        <authorList>
            <person name="Wu P."/>
            <person name="Ren H."/>
            <person name="Mei Y."/>
            <person name="Liang Y."/>
            <person name="Chen Z."/>
        </authorList>
    </citation>
    <scope>NUCLEOTIDE SEQUENCE [LARGE SCALE GENOMIC DNA]</scope>
    <source>
        <strain evidence="3 4">FJxs</strain>
    </source>
</reference>
<dbReference type="EMBL" id="JACVDC010000008">
    <property type="protein sequence ID" value="MBC9795272.1"/>
    <property type="molecule type" value="Genomic_DNA"/>
</dbReference>
<dbReference type="AlphaFoldDB" id="A0A926JPU9"/>
<dbReference type="Pfam" id="PF09994">
    <property type="entry name" value="T6SS_Tle1-like_cat"/>
    <property type="match status" value="1"/>
</dbReference>
<dbReference type="Proteomes" id="UP000653730">
    <property type="component" value="Unassembled WGS sequence"/>
</dbReference>
<evidence type="ECO:0000256" key="1">
    <source>
        <dbReference type="SAM" id="MobiDB-lite"/>
    </source>
</evidence>
<feature type="compositionally biased region" description="Polar residues" evidence="1">
    <location>
        <begin position="1"/>
        <end position="22"/>
    </location>
</feature>
<sequence>MENSNSGITLTAQNTGAQNQEPAQVLSGVDVQTSNVYVGNAEYEEYLPEDVVNVTIGVFFDGTMNNRKNVNSRLEHEKAERNEPHRADVAAKYREGTGSYENDHSNVSRMEPFYEKIDNENLKQFSIYIEGIGTEDYEGDSKIGGGLGTGSTGVKAKVYKGCEKVAETVGEEGIEKINILTIDVFGFSRGAAAARHFIYEIHHREGDLKEVIPPAGPGGMPTNIYYEVDRGRLGEHLQRNGIKVKMLQVRFTGLYDTVASYGVAHYNDTQDLGLDAVRRSRYTLQLAAADEHRNNFRLTNINSTGGRGLEKTLPGVHSDIGGCYVDNADEDIWVDYSLISLSKLREERQRLIDEGWYRPAEITVNSFTGVLRGWRRGLSNKYSFIPLQIMVEYALEKRVNFELDLLSRQYSIINELTHVKARLDSYVKGNAPEMAYDNPEDHEVLKELRNRYLHFSAHYDGIGMGPNRENGIRQRVIQNG</sequence>
<comment type="caution">
    <text evidence="3">The sequence shown here is derived from an EMBL/GenBank/DDBJ whole genome shotgun (WGS) entry which is preliminary data.</text>
</comment>
<name>A0A926JPU9_9FLAO</name>
<organism evidence="3 4">
    <name type="scientific">Sinomicrobium weinanense</name>
    <dbReference type="NCBI Taxonomy" id="2842200"/>
    <lineage>
        <taxon>Bacteria</taxon>
        <taxon>Pseudomonadati</taxon>
        <taxon>Bacteroidota</taxon>
        <taxon>Flavobacteriia</taxon>
        <taxon>Flavobacteriales</taxon>
        <taxon>Flavobacteriaceae</taxon>
        <taxon>Sinomicrobium</taxon>
    </lineage>
</organism>
<dbReference type="PANTHER" id="PTHR33840">
    <property type="match status" value="1"/>
</dbReference>
<evidence type="ECO:0000313" key="3">
    <source>
        <dbReference type="EMBL" id="MBC9795272.1"/>
    </source>
</evidence>